<feature type="binding site" evidence="10">
    <location>
        <position position="381"/>
    </location>
    <ligand>
        <name>[4Fe-4S] cluster</name>
        <dbReference type="ChEBI" id="CHEBI:49883"/>
    </ligand>
</feature>
<evidence type="ECO:0000256" key="1">
    <source>
        <dbReference type="ARBA" id="ARBA00010564"/>
    </source>
</evidence>
<comment type="similarity">
    <text evidence="1 9">Belongs to the eukaryotic-type primase large subunit family.</text>
</comment>
<evidence type="ECO:0000256" key="3">
    <source>
        <dbReference type="ARBA" id="ARBA00022515"/>
    </source>
</evidence>
<dbReference type="Gene3D" id="1.20.930.80">
    <property type="match status" value="1"/>
</dbReference>
<feature type="binding site" evidence="10">
    <location>
        <position position="397"/>
    </location>
    <ligand>
        <name>[4Fe-4S] cluster</name>
        <dbReference type="ChEBI" id="CHEBI:49883"/>
    </ligand>
</feature>
<dbReference type="PANTHER" id="PTHR10537">
    <property type="entry name" value="DNA PRIMASE LARGE SUBUNIT"/>
    <property type="match status" value="1"/>
</dbReference>
<dbReference type="CDD" id="cd07322">
    <property type="entry name" value="PriL_PriS_Eukaryotic"/>
    <property type="match status" value="1"/>
</dbReference>
<dbReference type="AlphaFoldDB" id="A0A9P6N7L1"/>
<dbReference type="PIRSF" id="PIRSF009449">
    <property type="entry name" value="DNA_primase_large_subunit"/>
    <property type="match status" value="1"/>
</dbReference>
<comment type="cofactor">
    <cofactor evidence="9">
        <name>[4Fe-4S] cluster</name>
        <dbReference type="ChEBI" id="CHEBI:49883"/>
    </cofactor>
    <text evidence="9">Binds 1 [4Fe-4S] cluster.</text>
</comment>
<organism evidence="12 13">
    <name type="scientific">Cronartium quercuum f. sp. fusiforme G11</name>
    <dbReference type="NCBI Taxonomy" id="708437"/>
    <lineage>
        <taxon>Eukaryota</taxon>
        <taxon>Fungi</taxon>
        <taxon>Dikarya</taxon>
        <taxon>Basidiomycota</taxon>
        <taxon>Pucciniomycotina</taxon>
        <taxon>Pucciniomycetes</taxon>
        <taxon>Pucciniales</taxon>
        <taxon>Coleosporiaceae</taxon>
        <taxon>Cronartium</taxon>
    </lineage>
</organism>
<dbReference type="GO" id="GO:0046872">
    <property type="term" value="F:metal ion binding"/>
    <property type="evidence" value="ECO:0007669"/>
    <property type="project" value="UniProtKB-UniRule"/>
</dbReference>
<comment type="function">
    <text evidence="9">DNA primase is the polymerase that synthesizes small RNA primers for the Okazaki fragments made during discontinuous DNA replication.</text>
</comment>
<keyword evidence="7 9" id="KW-0411">Iron-sulfur</keyword>
<dbReference type="Pfam" id="PF04104">
    <property type="entry name" value="DNA_primase_lrg"/>
    <property type="match status" value="1"/>
</dbReference>
<feature type="binding site" evidence="10">
    <location>
        <position position="303"/>
    </location>
    <ligand>
        <name>[4Fe-4S] cluster</name>
        <dbReference type="ChEBI" id="CHEBI:49883"/>
    </ligand>
</feature>
<keyword evidence="8 9" id="KW-0238">DNA-binding</keyword>
<protein>
    <recommendedName>
        <fullName evidence="9">DNA primase large subunit</fullName>
    </recommendedName>
</protein>
<proteinExistence type="inferred from homology"/>
<keyword evidence="5 9" id="KW-0479">Metal-binding</keyword>
<evidence type="ECO:0000256" key="6">
    <source>
        <dbReference type="ARBA" id="ARBA00023004"/>
    </source>
</evidence>
<dbReference type="GO" id="GO:0005658">
    <property type="term" value="C:alpha DNA polymerase:primase complex"/>
    <property type="evidence" value="ECO:0007669"/>
    <property type="project" value="UniProtKB-ARBA"/>
</dbReference>
<keyword evidence="2 9" id="KW-0004">4Fe-4S</keyword>
<evidence type="ECO:0000256" key="8">
    <source>
        <dbReference type="ARBA" id="ARBA00023125"/>
    </source>
</evidence>
<evidence type="ECO:0000256" key="7">
    <source>
        <dbReference type="ARBA" id="ARBA00023014"/>
    </source>
</evidence>
<keyword evidence="3 9" id="KW-0639">Primosome</keyword>
<dbReference type="GO" id="GO:0006269">
    <property type="term" value="P:DNA replication, synthesis of primer"/>
    <property type="evidence" value="ECO:0007669"/>
    <property type="project" value="UniProtKB-KW"/>
</dbReference>
<feature type="domain" description="DNA primase large subunit C-terminal" evidence="11">
    <location>
        <begin position="293"/>
        <end position="472"/>
    </location>
</feature>
<evidence type="ECO:0000256" key="2">
    <source>
        <dbReference type="ARBA" id="ARBA00022485"/>
    </source>
</evidence>
<dbReference type="GO" id="GO:0006270">
    <property type="term" value="P:DNA replication initiation"/>
    <property type="evidence" value="ECO:0007669"/>
    <property type="project" value="TreeGrafter"/>
</dbReference>
<dbReference type="PROSITE" id="PS51257">
    <property type="entry name" value="PROKAR_LIPOPROTEIN"/>
    <property type="match status" value="1"/>
</dbReference>
<dbReference type="GO" id="GO:0003677">
    <property type="term" value="F:DNA binding"/>
    <property type="evidence" value="ECO:0007669"/>
    <property type="project" value="UniProtKB-UniRule"/>
</dbReference>
<dbReference type="OrthoDB" id="421393at2759"/>
<gene>
    <name evidence="12" type="ORF">CROQUDRAFT_52178</name>
</gene>
<name>A0A9P6N7L1_9BASI</name>
<keyword evidence="6 9" id="KW-0408">Iron</keyword>
<dbReference type="InterPro" id="IPR007238">
    <property type="entry name" value="DNA_primase_lsu_euk/arc"/>
</dbReference>
<dbReference type="InterPro" id="IPR016558">
    <property type="entry name" value="DNA_primase_lsu_euk"/>
</dbReference>
<dbReference type="Pfam" id="PF26466">
    <property type="entry name" value="DNA_primase_lrg_N"/>
    <property type="match status" value="1"/>
</dbReference>
<dbReference type="SUPFAM" id="SSF140914">
    <property type="entry name" value="PriB N-terminal domain-like"/>
    <property type="match status" value="1"/>
</dbReference>
<evidence type="ECO:0000256" key="4">
    <source>
        <dbReference type="ARBA" id="ARBA00022705"/>
    </source>
</evidence>
<accession>A0A9P6N7L1</accession>
<reference evidence="12" key="1">
    <citation type="submission" date="2013-11" db="EMBL/GenBank/DDBJ databases">
        <title>Genome sequence of the fusiform rust pathogen reveals effectors for host alternation and coevolution with pine.</title>
        <authorList>
            <consortium name="DOE Joint Genome Institute"/>
            <person name="Smith K."/>
            <person name="Pendleton A."/>
            <person name="Kubisiak T."/>
            <person name="Anderson C."/>
            <person name="Salamov A."/>
            <person name="Aerts A."/>
            <person name="Riley R."/>
            <person name="Clum A."/>
            <person name="Lindquist E."/>
            <person name="Ence D."/>
            <person name="Campbell M."/>
            <person name="Kronenberg Z."/>
            <person name="Feau N."/>
            <person name="Dhillon B."/>
            <person name="Hamelin R."/>
            <person name="Burleigh J."/>
            <person name="Smith J."/>
            <person name="Yandell M."/>
            <person name="Nelson C."/>
            <person name="Grigoriev I."/>
            <person name="Davis J."/>
        </authorList>
    </citation>
    <scope>NUCLEOTIDE SEQUENCE</scope>
    <source>
        <strain evidence="12">G11</strain>
    </source>
</reference>
<keyword evidence="4 9" id="KW-0235">DNA replication</keyword>
<feature type="binding site" evidence="10">
    <location>
        <position position="440"/>
    </location>
    <ligand>
        <name>[4Fe-4S] cluster</name>
        <dbReference type="ChEBI" id="CHEBI:49883"/>
    </ligand>
</feature>
<dbReference type="EMBL" id="MU167401">
    <property type="protein sequence ID" value="KAG0141134.1"/>
    <property type="molecule type" value="Genomic_DNA"/>
</dbReference>
<evidence type="ECO:0000256" key="10">
    <source>
        <dbReference type="PIRSR" id="PIRSR009449-1"/>
    </source>
</evidence>
<sequence length="491" mass="55793">MFNSRDRAERAIGTQVTGTGSSLACGGVPISAPRYPSRLNFYSQPPTEEITIEQFETWAINRLRVLAEIENSLSRNRSFDELKPILTNRCKESLPLASNTAKTVELDTQRKIDHYSHYVLRLAFCRSQELRARFVSAETLLFRFRLETEDSVDRAKFIQELDIDWVLVEPNDPVRAQLREAIKTSSDEESYYKIRWTKVPDLVALRKVYLLGGNAYVSPKDQTSIVLQEFSSRLTKALEITSKHLPYLDEDSRLLPVLEHLSLNFIAGISGAQFVTPNPNDPDGVVFTAAMVDQLAQQHFPPCMRHLWIVLQKDKHLKYGGRQQLTLFLKGIGLPVDQALILWRKAFCNITDDKFRKDYRYGIRHNYGLEGSRKNYQPMPCTAIIKSGPGPHETHGCPFKQFNAPNLVQHLSTLYNVGASSNEMKDILEWTKSQHYHLACTTVWECSHKKYGAKKGDGLGQGESVGHPNRYFEASYKLIQGLDASPEKPSA</sequence>
<dbReference type="InterPro" id="IPR058560">
    <property type="entry name" value="DNA_primase_C"/>
</dbReference>
<evidence type="ECO:0000256" key="5">
    <source>
        <dbReference type="ARBA" id="ARBA00022723"/>
    </source>
</evidence>
<evidence type="ECO:0000259" key="11">
    <source>
        <dbReference type="Pfam" id="PF04104"/>
    </source>
</evidence>
<evidence type="ECO:0000256" key="9">
    <source>
        <dbReference type="PIRNR" id="PIRNR009449"/>
    </source>
</evidence>
<evidence type="ECO:0000313" key="12">
    <source>
        <dbReference type="EMBL" id="KAG0141134.1"/>
    </source>
</evidence>
<comment type="caution">
    <text evidence="12">The sequence shown here is derived from an EMBL/GenBank/DDBJ whole genome shotgun (WGS) entry which is preliminary data.</text>
</comment>
<evidence type="ECO:0000313" key="13">
    <source>
        <dbReference type="Proteomes" id="UP000886653"/>
    </source>
</evidence>
<dbReference type="GO" id="GO:0051539">
    <property type="term" value="F:4 iron, 4 sulfur cluster binding"/>
    <property type="evidence" value="ECO:0007669"/>
    <property type="project" value="UniProtKB-UniRule"/>
</dbReference>
<dbReference type="Proteomes" id="UP000886653">
    <property type="component" value="Unassembled WGS sequence"/>
</dbReference>
<keyword evidence="13" id="KW-1185">Reference proteome</keyword>
<dbReference type="PANTHER" id="PTHR10537:SF3">
    <property type="entry name" value="DNA PRIMASE LARGE SUBUNIT"/>
    <property type="match status" value="1"/>
</dbReference>